<evidence type="ECO:0000256" key="4">
    <source>
        <dbReference type="ARBA" id="ARBA00023125"/>
    </source>
</evidence>
<dbReference type="InterPro" id="IPR039425">
    <property type="entry name" value="RNA_pol_sigma-70-like"/>
</dbReference>
<dbReference type="GO" id="GO:0006950">
    <property type="term" value="P:response to stress"/>
    <property type="evidence" value="ECO:0007669"/>
    <property type="project" value="UniProtKB-ARBA"/>
</dbReference>
<keyword evidence="4 6" id="KW-0238">DNA-binding</keyword>
<dbReference type="InterPro" id="IPR014284">
    <property type="entry name" value="RNA_pol_sigma-70_dom"/>
</dbReference>
<dbReference type="PROSITE" id="PS01063">
    <property type="entry name" value="SIGMA70_ECF"/>
    <property type="match status" value="1"/>
</dbReference>
<accession>A0A7W7FXL5</accession>
<dbReference type="EMBL" id="JACHMH010000001">
    <property type="protein sequence ID" value="MBB4681230.1"/>
    <property type="molecule type" value="Genomic_DNA"/>
</dbReference>
<dbReference type="SUPFAM" id="SSF88659">
    <property type="entry name" value="Sigma3 and sigma4 domains of RNA polymerase sigma factors"/>
    <property type="match status" value="1"/>
</dbReference>
<evidence type="ECO:0000313" key="10">
    <source>
        <dbReference type="Proteomes" id="UP000533598"/>
    </source>
</evidence>
<proteinExistence type="inferred from homology"/>
<name>A0A7W7FXL5_9PSEU</name>
<gene>
    <name evidence="9" type="ORF">HNR67_007348</name>
</gene>
<keyword evidence="2 6" id="KW-0805">Transcription regulation</keyword>
<dbReference type="InterPro" id="IPR007627">
    <property type="entry name" value="RNA_pol_sigma70_r2"/>
</dbReference>
<feature type="domain" description="RNA polymerase sigma-70 region 2" evidence="7">
    <location>
        <begin position="11"/>
        <end position="77"/>
    </location>
</feature>
<dbReference type="PANTHER" id="PTHR43133:SF50">
    <property type="entry name" value="ECF RNA POLYMERASE SIGMA FACTOR SIGM"/>
    <property type="match status" value="1"/>
</dbReference>
<protein>
    <recommendedName>
        <fullName evidence="6">RNA polymerase sigma factor</fullName>
    </recommendedName>
</protein>
<dbReference type="InterPro" id="IPR000838">
    <property type="entry name" value="RNA_pol_sigma70_ECF_CS"/>
</dbReference>
<dbReference type="Pfam" id="PF04542">
    <property type="entry name" value="Sigma70_r2"/>
    <property type="match status" value="1"/>
</dbReference>
<dbReference type="PANTHER" id="PTHR43133">
    <property type="entry name" value="RNA POLYMERASE ECF-TYPE SIGMA FACTO"/>
    <property type="match status" value="1"/>
</dbReference>
<comment type="caution">
    <text evidence="9">The sequence shown here is derived from an EMBL/GenBank/DDBJ whole genome shotgun (WGS) entry which is preliminary data.</text>
</comment>
<evidence type="ECO:0000256" key="2">
    <source>
        <dbReference type="ARBA" id="ARBA00023015"/>
    </source>
</evidence>
<keyword evidence="3 6" id="KW-0731">Sigma factor</keyword>
<evidence type="ECO:0000256" key="3">
    <source>
        <dbReference type="ARBA" id="ARBA00023082"/>
    </source>
</evidence>
<dbReference type="Gene3D" id="1.10.10.10">
    <property type="entry name" value="Winged helix-like DNA-binding domain superfamily/Winged helix DNA-binding domain"/>
    <property type="match status" value="1"/>
</dbReference>
<evidence type="ECO:0000256" key="1">
    <source>
        <dbReference type="ARBA" id="ARBA00010641"/>
    </source>
</evidence>
<dbReference type="GO" id="GO:0003677">
    <property type="term" value="F:DNA binding"/>
    <property type="evidence" value="ECO:0007669"/>
    <property type="project" value="UniProtKB-KW"/>
</dbReference>
<dbReference type="CDD" id="cd06171">
    <property type="entry name" value="Sigma70_r4"/>
    <property type="match status" value="1"/>
</dbReference>
<dbReference type="NCBIfam" id="TIGR02937">
    <property type="entry name" value="sigma70-ECF"/>
    <property type="match status" value="1"/>
</dbReference>
<dbReference type="InterPro" id="IPR036388">
    <property type="entry name" value="WH-like_DNA-bd_sf"/>
</dbReference>
<dbReference type="Gene3D" id="1.10.1740.10">
    <property type="match status" value="1"/>
</dbReference>
<dbReference type="Pfam" id="PF08281">
    <property type="entry name" value="Sigma70_r4_2"/>
    <property type="match status" value="1"/>
</dbReference>
<evidence type="ECO:0000259" key="8">
    <source>
        <dbReference type="Pfam" id="PF08281"/>
    </source>
</evidence>
<dbReference type="GO" id="GO:0016987">
    <property type="term" value="F:sigma factor activity"/>
    <property type="evidence" value="ECO:0007669"/>
    <property type="project" value="UniProtKB-KW"/>
</dbReference>
<dbReference type="InterPro" id="IPR013249">
    <property type="entry name" value="RNA_pol_sigma70_r4_t2"/>
</dbReference>
<evidence type="ECO:0000313" key="9">
    <source>
        <dbReference type="EMBL" id="MBB4681230.1"/>
    </source>
</evidence>
<keyword evidence="5 6" id="KW-0804">Transcription</keyword>
<dbReference type="SUPFAM" id="SSF88946">
    <property type="entry name" value="Sigma2 domain of RNA polymerase sigma factors"/>
    <property type="match status" value="1"/>
</dbReference>
<keyword evidence="10" id="KW-1185">Reference proteome</keyword>
<feature type="domain" description="RNA polymerase sigma factor 70 region 4 type 2" evidence="8">
    <location>
        <begin position="100"/>
        <end position="152"/>
    </location>
</feature>
<reference evidence="9 10" key="1">
    <citation type="submission" date="2020-08" db="EMBL/GenBank/DDBJ databases">
        <title>Sequencing the genomes of 1000 actinobacteria strains.</title>
        <authorList>
            <person name="Klenk H.-P."/>
        </authorList>
    </citation>
    <scope>NUCLEOTIDE SEQUENCE [LARGE SCALE GENOMIC DNA]</scope>
    <source>
        <strain evidence="9 10">DSM 44230</strain>
    </source>
</reference>
<dbReference type="Proteomes" id="UP000533598">
    <property type="component" value="Unassembled WGS sequence"/>
</dbReference>
<evidence type="ECO:0000259" key="7">
    <source>
        <dbReference type="Pfam" id="PF04542"/>
    </source>
</evidence>
<organism evidence="9 10">
    <name type="scientific">Crossiella cryophila</name>
    <dbReference type="NCBI Taxonomy" id="43355"/>
    <lineage>
        <taxon>Bacteria</taxon>
        <taxon>Bacillati</taxon>
        <taxon>Actinomycetota</taxon>
        <taxon>Actinomycetes</taxon>
        <taxon>Pseudonocardiales</taxon>
        <taxon>Pseudonocardiaceae</taxon>
        <taxon>Crossiella</taxon>
    </lineage>
</organism>
<comment type="similarity">
    <text evidence="1 6">Belongs to the sigma-70 factor family. ECF subfamily.</text>
</comment>
<dbReference type="InterPro" id="IPR013324">
    <property type="entry name" value="RNA_pol_sigma_r3/r4-like"/>
</dbReference>
<evidence type="ECO:0000256" key="5">
    <source>
        <dbReference type="ARBA" id="ARBA00023163"/>
    </source>
</evidence>
<dbReference type="RefSeq" id="WP_221490176.1">
    <property type="nucleotide sequence ID" value="NZ_BAAAUI010000051.1"/>
</dbReference>
<dbReference type="AlphaFoldDB" id="A0A7W7FXL5"/>
<evidence type="ECO:0000256" key="6">
    <source>
        <dbReference type="RuleBase" id="RU000716"/>
    </source>
</evidence>
<dbReference type="GO" id="GO:0006352">
    <property type="term" value="P:DNA-templated transcription initiation"/>
    <property type="evidence" value="ECO:0007669"/>
    <property type="project" value="InterPro"/>
</dbReference>
<sequence length="163" mass="18200">MGIDSQWFARLYQDNYRSLVLVAYAMTNDLGDAEDLAQETFAVAYRKRGQVAETDSPAAWLRTVVVNLARKRWRRRSLLHRLLIPRAEPSPPADIGAEHAELHAAIGALEQERRAVVVLHYLADLPVEEVAAVLRVPVGTVKSRLSRARAALAQRLTTEVGHD</sequence>
<dbReference type="InterPro" id="IPR013325">
    <property type="entry name" value="RNA_pol_sigma_r2"/>
</dbReference>